<feature type="domain" description="T6SS Phospholipase effector Tle1-like catalytic" evidence="2">
    <location>
        <begin position="299"/>
        <end position="383"/>
    </location>
</feature>
<gene>
    <name evidence="3" type="ORF">GRI44_13500</name>
</gene>
<evidence type="ECO:0000313" key="3">
    <source>
        <dbReference type="EMBL" id="MXP15766.1"/>
    </source>
</evidence>
<dbReference type="AlphaFoldDB" id="A0A6L7GJS0"/>
<dbReference type="Pfam" id="PF09994">
    <property type="entry name" value="T6SS_Tle1-like_cat"/>
    <property type="match status" value="2"/>
</dbReference>
<reference evidence="3 4" key="1">
    <citation type="submission" date="2019-12" db="EMBL/GenBank/DDBJ databases">
        <title>Genomic-based taxomic classification of the family Erythrobacteraceae.</title>
        <authorList>
            <person name="Xu L."/>
        </authorList>
    </citation>
    <scope>NUCLEOTIDE SEQUENCE [LARGE SCALE GENOMIC DNA]</scope>
    <source>
        <strain evidence="3 4">KCTC 52259</strain>
    </source>
</reference>
<dbReference type="EMBL" id="WTYU01000002">
    <property type="protein sequence ID" value="MXP15766.1"/>
    <property type="molecule type" value="Genomic_DNA"/>
</dbReference>
<dbReference type="OrthoDB" id="4378831at2"/>
<keyword evidence="4" id="KW-1185">Reference proteome</keyword>
<accession>A0A6L7GJS0</accession>
<sequence>MAKNILIFSDGTGQIGGVRPDQKLSNIYKLYRATRPGPSSPIDPRQQFAFYDPGLGKGEVSGWTFKRTKHFLEATIGTGIDTNIIDCYEAVVAAYEPGDRICVFGFSRGAYTVRALATVLNLCGVPTQLPNGSPMPKYGKTLRKIAREAVQEVYNHGAGKPRSEQPYFDQREELGRRFRIRYGSSQNQDPAAPRGNVEPHFIGVFDSVAALGSDKLKLLFSGALLTTVLFVVASFWFELHWAWKLLGLGSVAMVLGWLAHLARILLKSYSPIDKKLEIDLSEVSNSNLKKRSIHWAFWRTANYDKYLSGEVNYARHAMAIDEERADFPRVKWGPTNTPTRRVDQVPRWLKQVWFAGCHSDIGGSYRESESRLSDIALSWMVQELQECVPEIVINNGLLQTFGDHRGLQHEERWMSEAFRLAWKKKPRYVYEEGELHHSVFDRFEAGPVPIVDEIKYYRPEQLKTHNKLKEFYSCVDDDPNRP</sequence>
<keyword evidence="1" id="KW-1133">Transmembrane helix</keyword>
<feature type="domain" description="T6SS Phospholipase effector Tle1-like catalytic" evidence="2">
    <location>
        <begin position="3"/>
        <end position="217"/>
    </location>
</feature>
<name>A0A6L7GJS0_9SPHN</name>
<dbReference type="InterPro" id="IPR018712">
    <property type="entry name" value="Tle1-like_cat"/>
</dbReference>
<evidence type="ECO:0000313" key="4">
    <source>
        <dbReference type="Proteomes" id="UP000473531"/>
    </source>
</evidence>
<comment type="caution">
    <text evidence="3">The sequence shown here is derived from an EMBL/GenBank/DDBJ whole genome shotgun (WGS) entry which is preliminary data.</text>
</comment>
<dbReference type="PANTHER" id="PTHR33840:SF1">
    <property type="entry name" value="TLE1 PHOSPHOLIPASE DOMAIN-CONTAINING PROTEIN"/>
    <property type="match status" value="1"/>
</dbReference>
<organism evidence="3 4">
    <name type="scientific">Allopontixanthobacter confluentis</name>
    <dbReference type="NCBI Taxonomy" id="1849021"/>
    <lineage>
        <taxon>Bacteria</taxon>
        <taxon>Pseudomonadati</taxon>
        <taxon>Pseudomonadota</taxon>
        <taxon>Alphaproteobacteria</taxon>
        <taxon>Sphingomonadales</taxon>
        <taxon>Erythrobacteraceae</taxon>
        <taxon>Allopontixanthobacter</taxon>
    </lineage>
</organism>
<evidence type="ECO:0000256" key="1">
    <source>
        <dbReference type="SAM" id="Phobius"/>
    </source>
</evidence>
<keyword evidence="1" id="KW-0812">Transmembrane</keyword>
<feature type="transmembrane region" description="Helical" evidence="1">
    <location>
        <begin position="243"/>
        <end position="266"/>
    </location>
</feature>
<dbReference type="PANTHER" id="PTHR33840">
    <property type="match status" value="1"/>
</dbReference>
<keyword evidence="1" id="KW-0472">Membrane</keyword>
<feature type="transmembrane region" description="Helical" evidence="1">
    <location>
        <begin position="218"/>
        <end position="237"/>
    </location>
</feature>
<dbReference type="Proteomes" id="UP000473531">
    <property type="component" value="Unassembled WGS sequence"/>
</dbReference>
<proteinExistence type="predicted"/>
<dbReference type="RefSeq" id="WP_160602247.1">
    <property type="nucleotide sequence ID" value="NZ_WTYU01000002.1"/>
</dbReference>
<evidence type="ECO:0000259" key="2">
    <source>
        <dbReference type="Pfam" id="PF09994"/>
    </source>
</evidence>
<protein>
    <submittedName>
        <fullName evidence="3">DUF2235 domain-containing protein</fullName>
    </submittedName>
</protein>